<organism evidence="2 3">
    <name type="scientific">Tetraodon nigroviridis</name>
    <name type="common">Spotted green pufferfish</name>
    <name type="synonym">Chelonodon nigroviridis</name>
    <dbReference type="NCBI Taxonomy" id="99883"/>
    <lineage>
        <taxon>Eukaryota</taxon>
        <taxon>Metazoa</taxon>
        <taxon>Chordata</taxon>
        <taxon>Craniata</taxon>
        <taxon>Vertebrata</taxon>
        <taxon>Euteleostomi</taxon>
        <taxon>Actinopterygii</taxon>
        <taxon>Neopterygii</taxon>
        <taxon>Teleostei</taxon>
        <taxon>Neoteleostei</taxon>
        <taxon>Acanthomorphata</taxon>
        <taxon>Eupercaria</taxon>
        <taxon>Tetraodontiformes</taxon>
        <taxon>Tetradontoidea</taxon>
        <taxon>Tetraodontidae</taxon>
        <taxon>Tetraodon</taxon>
    </lineage>
</organism>
<sequence>FFAKSRNTLQVQAQFKLIMPYCQARPGSLYRRPFIESYEETPLLVAVLTYVGYGILTVFGYLRDFLRHWKIERCHAAREREEQK</sequence>
<evidence type="ECO:0000313" key="2">
    <source>
        <dbReference type="Ensembl" id="ENSTNIP00000001689.1"/>
    </source>
</evidence>
<feature type="transmembrane region" description="Helical" evidence="1">
    <location>
        <begin position="43"/>
        <end position="62"/>
    </location>
</feature>
<keyword evidence="3" id="KW-1185">Reference proteome</keyword>
<reference evidence="2" key="3">
    <citation type="submission" date="2025-09" db="UniProtKB">
        <authorList>
            <consortium name="Ensembl"/>
        </authorList>
    </citation>
    <scope>IDENTIFICATION</scope>
</reference>
<evidence type="ECO:0000313" key="3">
    <source>
        <dbReference type="Proteomes" id="UP000007303"/>
    </source>
</evidence>
<dbReference type="STRING" id="99883.ENSTNIP00000001689"/>
<accession>H3C0C3</accession>
<keyword evidence="1" id="KW-0812">Transmembrane</keyword>
<proteinExistence type="predicted"/>
<dbReference type="HOGENOM" id="CLU_2533467_0_0_1"/>
<reference evidence="3" key="1">
    <citation type="journal article" date="2004" name="Nature">
        <title>Genome duplication in the teleost fish Tetraodon nigroviridis reveals the early vertebrate proto-karyotype.</title>
        <authorList>
            <person name="Jaillon O."/>
            <person name="Aury J.-M."/>
            <person name="Brunet F."/>
            <person name="Petit J.-L."/>
            <person name="Stange-Thomann N."/>
            <person name="Mauceli E."/>
            <person name="Bouneau L."/>
            <person name="Fischer C."/>
            <person name="Ozouf-Costaz C."/>
            <person name="Bernot A."/>
            <person name="Nicaud S."/>
            <person name="Jaffe D."/>
            <person name="Fisher S."/>
            <person name="Lutfalla G."/>
            <person name="Dossat C."/>
            <person name="Segurens B."/>
            <person name="Dasilva C."/>
            <person name="Salanoubat M."/>
            <person name="Levy M."/>
            <person name="Boudet N."/>
            <person name="Castellano S."/>
            <person name="Anthouard V."/>
            <person name="Jubin C."/>
            <person name="Castelli V."/>
            <person name="Katinka M."/>
            <person name="Vacherie B."/>
            <person name="Biemont C."/>
            <person name="Skalli Z."/>
            <person name="Cattolico L."/>
            <person name="Poulain J."/>
            <person name="De Berardinis V."/>
            <person name="Cruaud C."/>
            <person name="Duprat S."/>
            <person name="Brottier P."/>
            <person name="Coutanceau J.-P."/>
            <person name="Gouzy J."/>
            <person name="Parra G."/>
            <person name="Lardier G."/>
            <person name="Chapple C."/>
            <person name="McKernan K.J."/>
            <person name="McEwan P."/>
            <person name="Bosak S."/>
            <person name="Kellis M."/>
            <person name="Volff J.-N."/>
            <person name="Guigo R."/>
            <person name="Zody M.C."/>
            <person name="Mesirov J."/>
            <person name="Lindblad-Toh K."/>
            <person name="Birren B."/>
            <person name="Nusbaum C."/>
            <person name="Kahn D."/>
            <person name="Robinson-Rechavi M."/>
            <person name="Laudet V."/>
            <person name="Schachter V."/>
            <person name="Quetier F."/>
            <person name="Saurin W."/>
            <person name="Scarpelli C."/>
            <person name="Wincker P."/>
            <person name="Lander E.S."/>
            <person name="Weissenbach J."/>
            <person name="Roest Crollius H."/>
        </authorList>
    </citation>
    <scope>NUCLEOTIDE SEQUENCE [LARGE SCALE GENOMIC DNA]</scope>
</reference>
<dbReference type="GeneTree" id="ENSGT00940000155786"/>
<keyword evidence="1" id="KW-0472">Membrane</keyword>
<dbReference type="Proteomes" id="UP000007303">
    <property type="component" value="Unassembled WGS sequence"/>
</dbReference>
<dbReference type="InParanoid" id="H3C0C3"/>
<reference evidence="2" key="2">
    <citation type="submission" date="2025-08" db="UniProtKB">
        <authorList>
            <consortium name="Ensembl"/>
        </authorList>
    </citation>
    <scope>IDENTIFICATION</scope>
</reference>
<dbReference type="AlphaFoldDB" id="H3C0C3"/>
<protein>
    <submittedName>
        <fullName evidence="2">Uncharacterized protein</fullName>
    </submittedName>
</protein>
<evidence type="ECO:0000256" key="1">
    <source>
        <dbReference type="SAM" id="Phobius"/>
    </source>
</evidence>
<name>H3C0C3_TETNG</name>
<keyword evidence="1" id="KW-1133">Transmembrane helix</keyword>
<dbReference type="Ensembl" id="ENSTNIT00000001146.1">
    <property type="protein sequence ID" value="ENSTNIP00000001689.1"/>
    <property type="gene ID" value="ENSTNIG00000001552.1"/>
</dbReference>